<dbReference type="InterPro" id="IPR001650">
    <property type="entry name" value="Helicase_C-like"/>
</dbReference>
<dbReference type="CDD" id="cd17917">
    <property type="entry name" value="DEXHc_RHA-like"/>
    <property type="match status" value="1"/>
</dbReference>
<dbReference type="VEuPathDB" id="FungiDB:ACLA_075100"/>
<dbReference type="FunFam" id="3.40.50.300:FF:001214">
    <property type="entry name" value="DExH-box ATP-dependent RNA helicase"/>
    <property type="match status" value="1"/>
</dbReference>
<dbReference type="InterPro" id="IPR056328">
    <property type="entry name" value="DSRM_DHX29"/>
</dbReference>
<dbReference type="Pfam" id="PF24385">
    <property type="entry name" value="DSRM_DHX29"/>
    <property type="match status" value="1"/>
</dbReference>
<evidence type="ECO:0000313" key="10">
    <source>
        <dbReference type="Proteomes" id="UP000006701"/>
    </source>
</evidence>
<dbReference type="SMART" id="SM00490">
    <property type="entry name" value="HELICc"/>
    <property type="match status" value="1"/>
</dbReference>
<dbReference type="OMA" id="LFRVCNM"/>
<feature type="region of interest" description="Disordered" evidence="5">
    <location>
        <begin position="509"/>
        <end position="538"/>
    </location>
</feature>
<dbReference type="SMART" id="SM00847">
    <property type="entry name" value="HA2"/>
    <property type="match status" value="1"/>
</dbReference>
<dbReference type="FunFam" id="3.40.50.300:FF:000868">
    <property type="entry name" value="DEAD/DEAH box helicase, putative"/>
    <property type="match status" value="1"/>
</dbReference>
<feature type="compositionally biased region" description="Polar residues" evidence="5">
    <location>
        <begin position="509"/>
        <end position="523"/>
    </location>
</feature>
<dbReference type="SMART" id="SM00487">
    <property type="entry name" value="DEXDc"/>
    <property type="match status" value="1"/>
</dbReference>
<dbReference type="FunFam" id="1.20.120.1080:FF:000016">
    <property type="entry name" value="ATP-dependent RNA helicase A"/>
    <property type="match status" value="1"/>
</dbReference>
<dbReference type="InterPro" id="IPR011709">
    <property type="entry name" value="DEAD-box_helicase_OB_fold"/>
</dbReference>
<dbReference type="Gene3D" id="1.20.120.1080">
    <property type="match status" value="1"/>
</dbReference>
<evidence type="ECO:0000259" key="7">
    <source>
        <dbReference type="PROSITE" id="PS51192"/>
    </source>
</evidence>
<dbReference type="STRING" id="344612.A1C7V1"/>
<dbReference type="InterPro" id="IPR014001">
    <property type="entry name" value="Helicase_ATP-bd"/>
</dbReference>
<dbReference type="Pfam" id="PF00271">
    <property type="entry name" value="Helicase_C"/>
    <property type="match status" value="1"/>
</dbReference>
<dbReference type="OrthoDB" id="5600252at2759"/>
<reference evidence="9 10" key="1">
    <citation type="journal article" date="2008" name="PLoS Genet.">
        <title>Genomic islands in the pathogenic filamentous fungus Aspergillus fumigatus.</title>
        <authorList>
            <person name="Fedorova N.D."/>
            <person name="Khaldi N."/>
            <person name="Joardar V.S."/>
            <person name="Maiti R."/>
            <person name="Amedeo P."/>
            <person name="Anderson M.J."/>
            <person name="Crabtree J."/>
            <person name="Silva J.C."/>
            <person name="Badger J.H."/>
            <person name="Albarraq A."/>
            <person name="Angiuoli S."/>
            <person name="Bussey H."/>
            <person name="Bowyer P."/>
            <person name="Cotty P.J."/>
            <person name="Dyer P.S."/>
            <person name="Egan A."/>
            <person name="Galens K."/>
            <person name="Fraser-Liggett C.M."/>
            <person name="Haas B.J."/>
            <person name="Inman J.M."/>
            <person name="Kent R."/>
            <person name="Lemieux S."/>
            <person name="Malavazi I."/>
            <person name="Orvis J."/>
            <person name="Roemer T."/>
            <person name="Ronning C.M."/>
            <person name="Sundaram J.P."/>
            <person name="Sutton G."/>
            <person name="Turner G."/>
            <person name="Venter J.C."/>
            <person name="White O.R."/>
            <person name="Whitty B.R."/>
            <person name="Youngman P."/>
            <person name="Wolfe K.H."/>
            <person name="Goldman G.H."/>
            <person name="Wortman J.R."/>
            <person name="Jiang B."/>
            <person name="Denning D.W."/>
            <person name="Nierman W.C."/>
        </authorList>
    </citation>
    <scope>NUCLEOTIDE SEQUENCE [LARGE SCALE GENOMIC DNA]</scope>
    <source>
        <strain evidence="10">ATCC 1007 / CBS 513.65 / DSM 816 / NCTC 3887 / NRRL 1</strain>
    </source>
</reference>
<dbReference type="Proteomes" id="UP000006701">
    <property type="component" value="Unassembled WGS sequence"/>
</dbReference>
<dbReference type="GO" id="GO:0016787">
    <property type="term" value="F:hydrolase activity"/>
    <property type="evidence" value="ECO:0007669"/>
    <property type="project" value="UniProtKB-KW"/>
</dbReference>
<name>A1C7V1_ASPCL</name>
<evidence type="ECO:0000256" key="3">
    <source>
        <dbReference type="ARBA" id="ARBA00022806"/>
    </source>
</evidence>
<accession>A1C7V1</accession>
<dbReference type="InterPro" id="IPR016135">
    <property type="entry name" value="UBQ-conjugating_enzyme/RWD"/>
</dbReference>
<dbReference type="InterPro" id="IPR006575">
    <property type="entry name" value="RWD_dom"/>
</dbReference>
<evidence type="ECO:0000256" key="2">
    <source>
        <dbReference type="ARBA" id="ARBA00022801"/>
    </source>
</evidence>
<feature type="region of interest" description="Disordered" evidence="5">
    <location>
        <begin position="1"/>
        <end position="48"/>
    </location>
</feature>
<evidence type="ECO:0000259" key="6">
    <source>
        <dbReference type="PROSITE" id="PS50908"/>
    </source>
</evidence>
<dbReference type="HOGENOM" id="CLU_001832_4_0_1"/>
<dbReference type="PANTHER" id="PTHR18934">
    <property type="entry name" value="ATP-DEPENDENT RNA HELICASE"/>
    <property type="match status" value="1"/>
</dbReference>
<feature type="domain" description="Helicase ATP-binding" evidence="7">
    <location>
        <begin position="577"/>
        <end position="753"/>
    </location>
</feature>
<dbReference type="SUPFAM" id="SSF52540">
    <property type="entry name" value="P-loop containing nucleoside triphosphate hydrolases"/>
    <property type="match status" value="1"/>
</dbReference>
<feature type="compositionally biased region" description="Basic and acidic residues" evidence="5">
    <location>
        <begin position="23"/>
        <end position="32"/>
    </location>
</feature>
<keyword evidence="1" id="KW-0547">Nucleotide-binding</keyword>
<evidence type="ECO:0000259" key="8">
    <source>
        <dbReference type="PROSITE" id="PS51194"/>
    </source>
</evidence>
<dbReference type="Pfam" id="PF05773">
    <property type="entry name" value="RWD"/>
    <property type="match status" value="1"/>
</dbReference>
<dbReference type="Gene3D" id="3.40.50.300">
    <property type="entry name" value="P-loop containing nucleotide triphosphate hydrolases"/>
    <property type="match status" value="2"/>
</dbReference>
<evidence type="ECO:0000313" key="9">
    <source>
        <dbReference type="EMBL" id="EAW14472.1"/>
    </source>
</evidence>
<dbReference type="InterPro" id="IPR011545">
    <property type="entry name" value="DEAD/DEAH_box_helicase_dom"/>
</dbReference>
<proteinExistence type="predicted"/>
<dbReference type="eggNOG" id="KOG0920">
    <property type="taxonomic scope" value="Eukaryota"/>
</dbReference>
<protein>
    <submittedName>
        <fullName evidence="9">DEAD/DEAH box helicase, putative</fullName>
    </submittedName>
</protein>
<keyword evidence="10" id="KW-1185">Reference proteome</keyword>
<dbReference type="GO" id="GO:0004386">
    <property type="term" value="F:helicase activity"/>
    <property type="evidence" value="ECO:0007669"/>
    <property type="project" value="UniProtKB-KW"/>
</dbReference>
<dbReference type="InterPro" id="IPR059023">
    <property type="entry name" value="RNA_hel_CTD"/>
</dbReference>
<dbReference type="Pfam" id="PF26026">
    <property type="entry name" value="RNA_hel_CTD"/>
    <property type="match status" value="1"/>
</dbReference>
<organism evidence="9 10">
    <name type="scientific">Aspergillus clavatus (strain ATCC 1007 / CBS 513.65 / DSM 816 / NCTC 3887 / NRRL 1 / QM 1276 / 107)</name>
    <dbReference type="NCBI Taxonomy" id="344612"/>
    <lineage>
        <taxon>Eukaryota</taxon>
        <taxon>Fungi</taxon>
        <taxon>Dikarya</taxon>
        <taxon>Ascomycota</taxon>
        <taxon>Pezizomycotina</taxon>
        <taxon>Eurotiomycetes</taxon>
        <taxon>Eurotiomycetidae</taxon>
        <taxon>Eurotiales</taxon>
        <taxon>Aspergillaceae</taxon>
        <taxon>Aspergillus</taxon>
        <taxon>Aspergillus subgen. Fumigati</taxon>
    </lineage>
</organism>
<dbReference type="GeneID" id="4707476"/>
<dbReference type="KEGG" id="act:ACLA_075100"/>
<dbReference type="GO" id="GO:0003723">
    <property type="term" value="F:RNA binding"/>
    <property type="evidence" value="ECO:0007669"/>
    <property type="project" value="TreeGrafter"/>
</dbReference>
<dbReference type="InterPro" id="IPR027417">
    <property type="entry name" value="P-loop_NTPase"/>
</dbReference>
<dbReference type="Gene3D" id="3.10.110.10">
    <property type="entry name" value="Ubiquitin Conjugating Enzyme"/>
    <property type="match status" value="1"/>
</dbReference>
<dbReference type="PROSITE" id="PS51194">
    <property type="entry name" value="HELICASE_CTER"/>
    <property type="match status" value="1"/>
</dbReference>
<dbReference type="Pfam" id="PF21010">
    <property type="entry name" value="HA2_C"/>
    <property type="match status" value="1"/>
</dbReference>
<gene>
    <name evidence="9" type="ORF">ACLA_075100</name>
</gene>
<dbReference type="Pfam" id="PF07717">
    <property type="entry name" value="OB_NTP_bind"/>
    <property type="match status" value="1"/>
</dbReference>
<dbReference type="GO" id="GO:0005524">
    <property type="term" value="F:ATP binding"/>
    <property type="evidence" value="ECO:0007669"/>
    <property type="project" value="UniProtKB-KW"/>
</dbReference>
<dbReference type="EMBL" id="DS027045">
    <property type="protein sequence ID" value="EAW14472.1"/>
    <property type="molecule type" value="Genomic_DNA"/>
</dbReference>
<dbReference type="PANTHER" id="PTHR18934:SF267">
    <property type="entry name" value="ATP-DEPENDENT RNA HELICASE YLR419W-RELATED"/>
    <property type="match status" value="1"/>
</dbReference>
<keyword evidence="2" id="KW-0378">Hydrolase</keyword>
<keyword evidence="4" id="KW-0067">ATP-binding</keyword>
<sequence>MGPKKKSEARGGPKPGTKQAKAAAEKSAENAKKAQTATTDEPKKPSVKEVIGGASWTGKLPVNMLSEHCQKQKWEKPEYTMTRTSEGYVSSVILKRVDPKTRETVVLPPMKPPPSHKHLSAQPTALEARHFAAAYALYRVCNMKNLHMMLPPTYKKLWKEDFTDIKSADSREGKGWMYEADPFLAKQEREIAAADMEKKRKEREKAAQSNEKDVTVDLGLGPSNQNKGKRIWSQAPKVDMGNKVRREIENLLRQHTIWNPYNVQIPDSERNAIIEEFVGLGFRRSHMEEATAACKDREEVLEWLLIYVPEDDLPRWCLPERYSAGVTLASDDLAREAKIKRLSSIGYPTDLCTQTLDSKRGDELATAEFLQSILVHGESFPVESVSVEDDDSWSEEQDTLEAIFGERYTRVSSKVCEIKSEAPNLPESLSFRFQRPSGAYPSCVPVIAILANGIPAYIRLSAIRQAVQYAEQNFLGEPMIFNIIDWLESHLLGIIENPGKLRDISTVTASPSTAGSLSGLPTRQSRKQRKNIDWRPDSPQSISIQEAWRARQSTLAQQEMIRKRESLPAWRTQDAIVRAVGEHQVTIISGETGSGKSTQSVQFLLDDMIERGLGALANIICTQPRRISALGLADRVSDERCSSVGKEVGYVIRGDSKMKPGETKITFVTTGVLLRRLQSGSGPDGDVASSLSDVTHVVVDEVHERSLDTDFLLALLRDVLRYRKDIKVILMSATLDADIFVRYFGGREKVGLVNIPGRTFPVNDYYLDDVIRDTGFSPELTERGFEEDTISSSQSDEPLGRLLRSLGMGINYELIASTVRYIDSQLGDQPGGILIFLPGTMEIDRCLNAVRKIPNVHPLPLHASLLPPEQRRVFLSPPRGKRKVIAATNVAETSITIEDVVAVIDTGRVKETSYDPKDNMVRLQEVWASQAACKQRRGRAGRVRAGSCYKLYTRKAEASMPQRPDPEIRRVPLEQLCLSVKAMKGINDVATFLANTITPPENVAVEGALNFLHRVGALDHDRLTALGRYLSMIPADLRCAKLMVYGSIFGCIDACVTISAILTVKSPFISPRDKRDEADAAKASFSKGDGDLLTDLAAYQQWSDRAKAEGYWQTQSWCSANFLSHQTLRDISSNRAQFLTSLKDAGILPVDYTGPDFSAPTTTATDSPWNRNNGNRNLLRAIIAGAFQPQVAQISFPDKKFASSITGTVEIDPDARTIKYFNQENGRVFIHPSSLLFSAQAYSGSAAYLSYFTKMATSKVFIRDLTPFNPFSLLLFCGSINLDTMGRGLIVDGWLRLRGWARIGVLVSRLRLMLDEIIAARIDNPGFSPVADDLGDKVIAVVKRLIEFNGLDQ</sequence>
<dbReference type="RefSeq" id="XP_001275898.1">
    <property type="nucleotide sequence ID" value="XM_001275897.1"/>
</dbReference>
<dbReference type="InterPro" id="IPR007502">
    <property type="entry name" value="Helicase-assoc_dom"/>
</dbReference>
<feature type="domain" description="Helicase C-terminal" evidence="8">
    <location>
        <begin position="814"/>
        <end position="984"/>
    </location>
</feature>
<dbReference type="Pfam" id="PF00270">
    <property type="entry name" value="DEAD"/>
    <property type="match status" value="1"/>
</dbReference>
<dbReference type="SUPFAM" id="SSF54495">
    <property type="entry name" value="UBC-like"/>
    <property type="match status" value="1"/>
</dbReference>
<feature type="domain" description="RWD" evidence="6">
    <location>
        <begin position="395"/>
        <end position="494"/>
    </location>
</feature>
<feature type="region of interest" description="Disordered" evidence="5">
    <location>
        <begin position="197"/>
        <end position="220"/>
    </location>
</feature>
<keyword evidence="3 9" id="KW-0347">Helicase</keyword>
<dbReference type="PROSITE" id="PS51192">
    <property type="entry name" value="HELICASE_ATP_BIND_1"/>
    <property type="match status" value="1"/>
</dbReference>
<evidence type="ECO:0000256" key="5">
    <source>
        <dbReference type="SAM" id="MobiDB-lite"/>
    </source>
</evidence>
<feature type="compositionally biased region" description="Basic and acidic residues" evidence="5">
    <location>
        <begin position="1"/>
        <end position="11"/>
    </location>
</feature>
<evidence type="ECO:0000256" key="1">
    <source>
        <dbReference type="ARBA" id="ARBA00022741"/>
    </source>
</evidence>
<dbReference type="CDD" id="cd23827">
    <property type="entry name" value="RWD_YLR419W-like"/>
    <property type="match status" value="1"/>
</dbReference>
<dbReference type="SUPFAM" id="SSF54768">
    <property type="entry name" value="dsRNA-binding domain-like"/>
    <property type="match status" value="1"/>
</dbReference>
<dbReference type="PROSITE" id="PS50908">
    <property type="entry name" value="RWD"/>
    <property type="match status" value="1"/>
</dbReference>
<evidence type="ECO:0000256" key="4">
    <source>
        <dbReference type="ARBA" id="ARBA00022840"/>
    </source>
</evidence>
<dbReference type="CDD" id="cd18791">
    <property type="entry name" value="SF2_C_RHA"/>
    <property type="match status" value="1"/>
</dbReference>
<feature type="compositionally biased region" description="Basic and acidic residues" evidence="5">
    <location>
        <begin position="197"/>
        <end position="215"/>
    </location>
</feature>